<sequence>MGFVLIESMTKSHEISFLCFVLTNFPTTSPRDLISNSNFNGTLKPPLVAASRLDPAPYKGTFVASMLTNTVRLLFLG</sequence>
<dbReference type="InParanoid" id="M0ZRX9"/>
<reference evidence="1" key="2">
    <citation type="submission" date="2015-06" db="UniProtKB">
        <authorList>
            <consortium name="EnsemblPlants"/>
        </authorList>
    </citation>
    <scope>IDENTIFICATION</scope>
    <source>
        <strain evidence="1">DM1-3 516 R44</strain>
    </source>
</reference>
<accession>M0ZRX9</accession>
<protein>
    <submittedName>
        <fullName evidence="1">Harpin-induced protein</fullName>
    </submittedName>
</protein>
<organism evidence="1 2">
    <name type="scientific">Solanum tuberosum</name>
    <name type="common">Potato</name>
    <dbReference type="NCBI Taxonomy" id="4113"/>
    <lineage>
        <taxon>Eukaryota</taxon>
        <taxon>Viridiplantae</taxon>
        <taxon>Streptophyta</taxon>
        <taxon>Embryophyta</taxon>
        <taxon>Tracheophyta</taxon>
        <taxon>Spermatophyta</taxon>
        <taxon>Magnoliopsida</taxon>
        <taxon>eudicotyledons</taxon>
        <taxon>Gunneridae</taxon>
        <taxon>Pentapetalae</taxon>
        <taxon>asterids</taxon>
        <taxon>lamiids</taxon>
        <taxon>Solanales</taxon>
        <taxon>Solanaceae</taxon>
        <taxon>Solanoideae</taxon>
        <taxon>Solaneae</taxon>
        <taxon>Solanum</taxon>
    </lineage>
</organism>
<dbReference type="EnsemblPlants" id="PGSC0003DMT400006758">
    <property type="protein sequence ID" value="PGSC0003DMT400006758"/>
    <property type="gene ID" value="PGSC0003DMG401002623"/>
</dbReference>
<dbReference type="Proteomes" id="UP000011115">
    <property type="component" value="Unassembled WGS sequence"/>
</dbReference>
<name>M0ZRX9_SOLTU</name>
<reference evidence="2" key="1">
    <citation type="journal article" date="2011" name="Nature">
        <title>Genome sequence and analysis of the tuber crop potato.</title>
        <authorList>
            <consortium name="The Potato Genome Sequencing Consortium"/>
        </authorList>
    </citation>
    <scope>NUCLEOTIDE SEQUENCE [LARGE SCALE GENOMIC DNA]</scope>
    <source>
        <strain evidence="2">cv. DM1-3 516 R44</strain>
    </source>
</reference>
<dbReference type="AlphaFoldDB" id="M0ZRX9"/>
<dbReference type="Gramene" id="PGSC0003DMT400006758">
    <property type="protein sequence ID" value="PGSC0003DMT400006758"/>
    <property type="gene ID" value="PGSC0003DMG401002623"/>
</dbReference>
<proteinExistence type="predicted"/>
<evidence type="ECO:0000313" key="2">
    <source>
        <dbReference type="Proteomes" id="UP000011115"/>
    </source>
</evidence>
<evidence type="ECO:0000313" key="1">
    <source>
        <dbReference type="EnsemblPlants" id="PGSC0003DMT400006758"/>
    </source>
</evidence>
<dbReference type="PaxDb" id="4113-PGSC0003DMT400006758"/>
<keyword evidence="2" id="KW-1185">Reference proteome</keyword>
<dbReference type="HOGENOM" id="CLU_2642876_0_0_1"/>